<reference evidence="3 4" key="1">
    <citation type="submission" date="2013-01" db="EMBL/GenBank/DDBJ databases">
        <title>The Genome Sequence of Clostridium colicanis 209318.</title>
        <authorList>
            <consortium name="The Broad Institute Genome Sequencing Platform"/>
            <person name="Earl A."/>
            <person name="Ward D."/>
            <person name="Feldgarden M."/>
            <person name="Gevers D."/>
            <person name="Courvalin P."/>
            <person name="Lambert T."/>
            <person name="Walker B."/>
            <person name="Young S.K."/>
            <person name="Zeng Q."/>
            <person name="Gargeya S."/>
            <person name="Fitzgerald M."/>
            <person name="Haas B."/>
            <person name="Abouelleil A."/>
            <person name="Alvarado L."/>
            <person name="Arachchi H.M."/>
            <person name="Berlin A.M."/>
            <person name="Chapman S.B."/>
            <person name="Dewar J."/>
            <person name="Goldberg J."/>
            <person name="Griggs A."/>
            <person name="Gujja S."/>
            <person name="Hansen M."/>
            <person name="Howarth C."/>
            <person name="Imamovic A."/>
            <person name="Larimer J."/>
            <person name="McCowan C."/>
            <person name="Murphy C."/>
            <person name="Neiman D."/>
            <person name="Pearson M."/>
            <person name="Priest M."/>
            <person name="Roberts A."/>
            <person name="Saif S."/>
            <person name="Shea T."/>
            <person name="Sisk P."/>
            <person name="Sykes S."/>
            <person name="Wortman J."/>
            <person name="Nusbaum C."/>
            <person name="Birren B."/>
        </authorList>
    </citation>
    <scope>NUCLEOTIDE SEQUENCE [LARGE SCALE GENOMIC DNA]</scope>
    <source>
        <strain evidence="3 4">209318</strain>
    </source>
</reference>
<dbReference type="EMBL" id="AGYT01000008">
    <property type="protein sequence ID" value="ENZ01944.1"/>
    <property type="molecule type" value="Genomic_DNA"/>
</dbReference>
<organism evidence="3 4">
    <name type="scientific">Clostridium thermobutyricum</name>
    <dbReference type="NCBI Taxonomy" id="29372"/>
    <lineage>
        <taxon>Bacteria</taxon>
        <taxon>Bacillati</taxon>
        <taxon>Bacillota</taxon>
        <taxon>Clostridia</taxon>
        <taxon>Eubacteriales</taxon>
        <taxon>Clostridiaceae</taxon>
        <taxon>Clostridium</taxon>
    </lineage>
</organism>
<name>N9Y1B0_9CLOT</name>
<keyword evidence="2" id="KW-0472">Membrane</keyword>
<evidence type="ECO:0000313" key="4">
    <source>
        <dbReference type="Proteomes" id="UP000013097"/>
    </source>
</evidence>
<dbReference type="RefSeq" id="WP_002597680.1">
    <property type="nucleotide sequence ID" value="NZ_CAUWHC010000001.1"/>
</dbReference>
<comment type="caution">
    <text evidence="3">The sequence shown here is derived from an EMBL/GenBank/DDBJ whole genome shotgun (WGS) entry which is preliminary data.</text>
</comment>
<evidence type="ECO:0000313" key="3">
    <source>
        <dbReference type="EMBL" id="ENZ01944.1"/>
    </source>
</evidence>
<keyword evidence="4" id="KW-1185">Reference proteome</keyword>
<dbReference type="Proteomes" id="UP000013097">
    <property type="component" value="Unassembled WGS sequence"/>
</dbReference>
<accession>N9Y1B0</accession>
<protein>
    <recommendedName>
        <fullName evidence="5">Cell division protein FtsL</fullName>
    </recommendedName>
</protein>
<dbReference type="eggNOG" id="ENOG5033DAN">
    <property type="taxonomic scope" value="Bacteria"/>
</dbReference>
<proteinExistence type="predicted"/>
<keyword evidence="2" id="KW-1133">Transmembrane helix</keyword>
<keyword evidence="2" id="KW-0812">Transmembrane</keyword>
<evidence type="ECO:0000256" key="1">
    <source>
        <dbReference type="SAM" id="Coils"/>
    </source>
</evidence>
<keyword evidence="1" id="KW-0175">Coiled coil</keyword>
<gene>
    <name evidence="3" type="ORF">HMPREF1092_01179</name>
</gene>
<evidence type="ECO:0008006" key="5">
    <source>
        <dbReference type="Google" id="ProtNLM"/>
    </source>
</evidence>
<dbReference type="AlphaFoldDB" id="N9Y1B0"/>
<sequence>MVKREFDYINGSTAVKPERKIQRKERNYEEYRKAKIRRQKLKKQEKSKKFRSMIQIAMVVLVLGSITIYRDGKVYSLKSDLKNVNKEIKILDAENEAIRVDLLKNSSLKNIENNAKNKIKMLENSEAKKIEIDLSTNHLGDLMNNK</sequence>
<feature type="coiled-coil region" evidence="1">
    <location>
        <begin position="81"/>
        <end position="128"/>
    </location>
</feature>
<dbReference type="PATRIC" id="fig|999411.4.peg.1153"/>
<feature type="transmembrane region" description="Helical" evidence="2">
    <location>
        <begin position="50"/>
        <end position="69"/>
    </location>
</feature>
<evidence type="ECO:0000256" key="2">
    <source>
        <dbReference type="SAM" id="Phobius"/>
    </source>
</evidence>
<dbReference type="HOGENOM" id="CLU_136076_1_0_9"/>